<dbReference type="AlphaFoldDB" id="A0A2G5HR88"/>
<reference evidence="4 6" key="2">
    <citation type="submission" date="2023-09" db="EMBL/GenBank/DDBJ databases">
        <title>Complete-Gapless Cercospora beticola genome.</title>
        <authorList>
            <person name="Wyatt N.A."/>
            <person name="Spanner R.E."/>
            <person name="Bolton M.D."/>
        </authorList>
    </citation>
    <scope>NUCLEOTIDE SEQUENCE [LARGE SCALE GENOMIC DNA]</scope>
    <source>
        <strain evidence="4">Cb09-40</strain>
    </source>
</reference>
<protein>
    <submittedName>
        <fullName evidence="3">Uncharacterized protein</fullName>
    </submittedName>
</protein>
<organism evidence="3 5">
    <name type="scientific">Cercospora beticola</name>
    <name type="common">Sugarbeet leaf spot fungus</name>
    <dbReference type="NCBI Taxonomy" id="122368"/>
    <lineage>
        <taxon>Eukaryota</taxon>
        <taxon>Fungi</taxon>
        <taxon>Dikarya</taxon>
        <taxon>Ascomycota</taxon>
        <taxon>Pezizomycotina</taxon>
        <taxon>Dothideomycetes</taxon>
        <taxon>Dothideomycetidae</taxon>
        <taxon>Mycosphaerellales</taxon>
        <taxon>Mycosphaerellaceae</taxon>
        <taxon>Cercospora</taxon>
    </lineage>
</organism>
<feature type="chain" id="PRO_5013761133" evidence="2">
    <location>
        <begin position="30"/>
        <end position="445"/>
    </location>
</feature>
<reference evidence="3 5" key="1">
    <citation type="submission" date="2015-10" db="EMBL/GenBank/DDBJ databases">
        <title>The cercosporin biosynthetic gene cluster was horizontally transferred to several fungal lineages and shown to be expanded in Cercospora beticola based on microsynteny with recipient genomes.</title>
        <authorList>
            <person name="De Jonge R."/>
            <person name="Ebert M.K."/>
            <person name="Suttle J.C."/>
            <person name="Jurick Ii W.M."/>
            <person name="Secor G.A."/>
            <person name="Thomma B.P."/>
            <person name="Van De Peer Y."/>
            <person name="Bolton M.D."/>
        </authorList>
    </citation>
    <scope>NUCLEOTIDE SEQUENCE [LARGE SCALE GENOMIC DNA]</scope>
    <source>
        <strain evidence="3 5">09-40</strain>
    </source>
</reference>
<evidence type="ECO:0000313" key="6">
    <source>
        <dbReference type="Proteomes" id="UP001302367"/>
    </source>
</evidence>
<dbReference type="PANTHER" id="PTHR36587:SF2">
    <property type="entry name" value="EXPRESSION SITE-ASSOCIATED GENE 3 (ESAG3)-LIKE PROTEIN"/>
    <property type="match status" value="1"/>
</dbReference>
<evidence type="ECO:0000313" key="3">
    <source>
        <dbReference type="EMBL" id="PIA95049.1"/>
    </source>
</evidence>
<dbReference type="CDD" id="cd22997">
    <property type="entry name" value="GT_LH"/>
    <property type="match status" value="1"/>
</dbReference>
<evidence type="ECO:0000313" key="5">
    <source>
        <dbReference type="Proteomes" id="UP000230605"/>
    </source>
</evidence>
<name>A0A2G5HR88_CERBT</name>
<sequence>MLQRRRRVATALLLTLCILALYSWSRLEAVQLTLQWPTGAYDHGHHNKQVEGDEELRHLLIPATEVSNETCKLLASSIILDYPEPIILGLPEKRTLEGVSDGRARQLKERIFKLVVVLEYLESLPRSADQDLALVLDAFDVWLLLPPQLVELRYHRVLRQSNARLAARGILGFDSGGRAVGSSIVFGADQSCWPDETRPYCSHVPDSPLRDPNSETPTKEGTSAHAKWANTGVFMGPVQDLRELLRTSLKLSESGYQTDYKWRFDDQGAIQDVWAEQERARTLLAGGNATLKVPDSQHVSEFLQSMADSVEHGITIDHEGQVAQQAWSSMHSIFWTTYDSIKNKLKDPPDDFNDLPQPFGGDTGQTWGGTKIGVNLATKHAFPIFHMTAHKGLRWQLWPKMWFQKHGKTVLGQKSAKVALWSRDGTKIEHKTWNDICLQYTLFPD</sequence>
<dbReference type="EMBL" id="LKMD01000104">
    <property type="protein sequence ID" value="PIA95049.1"/>
    <property type="molecule type" value="Genomic_DNA"/>
</dbReference>
<dbReference type="Proteomes" id="UP001302367">
    <property type="component" value="Chromosome 6"/>
</dbReference>
<dbReference type="Proteomes" id="UP000230605">
    <property type="component" value="Chromosome 6"/>
</dbReference>
<dbReference type="EMBL" id="CP134189">
    <property type="protein sequence ID" value="WPB04722.1"/>
    <property type="molecule type" value="Genomic_DNA"/>
</dbReference>
<evidence type="ECO:0000256" key="1">
    <source>
        <dbReference type="SAM" id="MobiDB-lite"/>
    </source>
</evidence>
<dbReference type="PANTHER" id="PTHR36587">
    <property type="entry name" value="EXPRESSION SITE-ASSOCIATED GENE 3 (ESAG3)-LIKE PROTEIN"/>
    <property type="match status" value="1"/>
</dbReference>
<feature type="region of interest" description="Disordered" evidence="1">
    <location>
        <begin position="203"/>
        <end position="224"/>
    </location>
</feature>
<proteinExistence type="predicted"/>
<dbReference type="OrthoDB" id="422736at2759"/>
<gene>
    <name evidence="3" type="ORF">CB0940_08157</name>
    <name evidence="4" type="ORF">RHO25_009369</name>
</gene>
<feature type="signal peptide" evidence="2">
    <location>
        <begin position="1"/>
        <end position="29"/>
    </location>
</feature>
<evidence type="ECO:0000313" key="4">
    <source>
        <dbReference type="EMBL" id="WPB04722.1"/>
    </source>
</evidence>
<evidence type="ECO:0000256" key="2">
    <source>
        <dbReference type="SAM" id="SignalP"/>
    </source>
</evidence>
<accession>A0A2G5HR88</accession>
<keyword evidence="2" id="KW-0732">Signal</keyword>
<keyword evidence="6" id="KW-1185">Reference proteome</keyword>